<dbReference type="GO" id="GO:0031023">
    <property type="term" value="P:microtubule organizing center organization"/>
    <property type="evidence" value="ECO:0007669"/>
    <property type="project" value="InterPro"/>
</dbReference>
<reference evidence="2" key="1">
    <citation type="journal article" date="2020" name="bioRxiv">
        <title>Comparative genomics of Chlamydomonas.</title>
        <authorList>
            <person name="Craig R.J."/>
            <person name="Hasan A.R."/>
            <person name="Ness R.W."/>
            <person name="Keightley P.D."/>
        </authorList>
    </citation>
    <scope>NUCLEOTIDE SEQUENCE</scope>
    <source>
        <strain evidence="2">CCAP 11/70</strain>
    </source>
</reference>
<gene>
    <name evidence="2" type="ORF">HYH03_008063</name>
</gene>
<proteinExistence type="predicted"/>
<dbReference type="EMBL" id="JAEHOE010000035">
    <property type="protein sequence ID" value="KAG2493847.1"/>
    <property type="molecule type" value="Genomic_DNA"/>
</dbReference>
<protein>
    <submittedName>
        <fullName evidence="2">Uncharacterized protein</fullName>
    </submittedName>
</protein>
<dbReference type="AlphaFoldDB" id="A0A835XZF4"/>
<keyword evidence="3" id="KW-1185">Reference proteome</keyword>
<accession>A0A835XZF4</accession>
<feature type="region of interest" description="Disordered" evidence="1">
    <location>
        <begin position="1"/>
        <end position="24"/>
    </location>
</feature>
<dbReference type="InterPro" id="IPR028346">
    <property type="entry name" value="HAUS2"/>
</dbReference>
<dbReference type="GO" id="GO:0051225">
    <property type="term" value="P:spindle assembly"/>
    <property type="evidence" value="ECO:0007669"/>
    <property type="project" value="InterPro"/>
</dbReference>
<sequence length="186" mass="19639">MAQQAGLSIPATRGSGSSSDASLPPALRAANSLVEAAEAHYAADQKVHALRAHKEAPSATDVVTLRALCKRVGVANANNQEIVLGQKDITARVRALKAREGIPVERAHQAAFAQLLTAIMSSAPELHGLYEDVAWALCTNEPGASWEDRLQPLLAALSTCQAYDAALSQQDAVLERLARERRGAAA</sequence>
<name>A0A835XZF4_9CHLO</name>
<organism evidence="2 3">
    <name type="scientific">Edaphochlamys debaryana</name>
    <dbReference type="NCBI Taxonomy" id="47281"/>
    <lineage>
        <taxon>Eukaryota</taxon>
        <taxon>Viridiplantae</taxon>
        <taxon>Chlorophyta</taxon>
        <taxon>core chlorophytes</taxon>
        <taxon>Chlorophyceae</taxon>
        <taxon>CS clade</taxon>
        <taxon>Chlamydomonadales</taxon>
        <taxon>Chlamydomonadales incertae sedis</taxon>
        <taxon>Edaphochlamys</taxon>
    </lineage>
</organism>
<evidence type="ECO:0000313" key="3">
    <source>
        <dbReference type="Proteomes" id="UP000612055"/>
    </source>
</evidence>
<dbReference type="Proteomes" id="UP000612055">
    <property type="component" value="Unassembled WGS sequence"/>
</dbReference>
<dbReference type="OrthoDB" id="527846at2759"/>
<dbReference type="Pfam" id="PF15003">
    <property type="entry name" value="HAUS2"/>
    <property type="match status" value="1"/>
</dbReference>
<evidence type="ECO:0000313" key="2">
    <source>
        <dbReference type="EMBL" id="KAG2493847.1"/>
    </source>
</evidence>
<comment type="caution">
    <text evidence="2">The sequence shown here is derived from an EMBL/GenBank/DDBJ whole genome shotgun (WGS) entry which is preliminary data.</text>
</comment>
<evidence type="ECO:0000256" key="1">
    <source>
        <dbReference type="SAM" id="MobiDB-lite"/>
    </source>
</evidence>